<keyword evidence="2" id="KW-0288">FMN</keyword>
<proteinExistence type="predicted"/>
<protein>
    <submittedName>
        <fullName evidence="6">Malonic semialdehyde reductase</fullName>
        <ecNumber evidence="6">1.1.1.298</ecNumber>
    </submittedName>
</protein>
<evidence type="ECO:0000256" key="3">
    <source>
        <dbReference type="ARBA" id="ARBA00022857"/>
    </source>
</evidence>
<keyword evidence="4 6" id="KW-0560">Oxidoreductase</keyword>
<dbReference type="EMBL" id="JBHUEJ010000002">
    <property type="protein sequence ID" value="MFD1709037.1"/>
    <property type="molecule type" value="Genomic_DNA"/>
</dbReference>
<dbReference type="NCBIfam" id="NF003768">
    <property type="entry name" value="PRK05365.1"/>
    <property type="match status" value="1"/>
</dbReference>
<dbReference type="Pfam" id="PF00881">
    <property type="entry name" value="Nitroreductase"/>
    <property type="match status" value="1"/>
</dbReference>
<keyword evidence="7" id="KW-1185">Reference proteome</keyword>
<dbReference type="Proteomes" id="UP001597304">
    <property type="component" value="Unassembled WGS sequence"/>
</dbReference>
<keyword evidence="3" id="KW-0521">NADP</keyword>
<dbReference type="InterPro" id="IPR023936">
    <property type="entry name" value="RutE-like"/>
</dbReference>
<dbReference type="RefSeq" id="WP_255507813.1">
    <property type="nucleotide sequence ID" value="NZ_JBHUEJ010000002.1"/>
</dbReference>
<dbReference type="InterPro" id="IPR050461">
    <property type="entry name" value="Nitroreductase_HadB/RutE"/>
</dbReference>
<organism evidence="6 7">
    <name type="scientific">Ottowia flava</name>
    <dbReference type="NCBI Taxonomy" id="2675430"/>
    <lineage>
        <taxon>Bacteria</taxon>
        <taxon>Pseudomonadati</taxon>
        <taxon>Pseudomonadota</taxon>
        <taxon>Betaproteobacteria</taxon>
        <taxon>Burkholderiales</taxon>
        <taxon>Comamonadaceae</taxon>
        <taxon>Ottowia</taxon>
    </lineage>
</organism>
<reference evidence="7" key="1">
    <citation type="journal article" date="2019" name="Int. J. Syst. Evol. Microbiol.">
        <title>The Global Catalogue of Microorganisms (GCM) 10K type strain sequencing project: providing services to taxonomists for standard genome sequencing and annotation.</title>
        <authorList>
            <consortium name="The Broad Institute Genomics Platform"/>
            <consortium name="The Broad Institute Genome Sequencing Center for Infectious Disease"/>
            <person name="Wu L."/>
            <person name="Ma J."/>
        </authorList>
    </citation>
    <scope>NUCLEOTIDE SEQUENCE [LARGE SCALE GENOMIC DNA]</scope>
    <source>
        <strain evidence="7">LMG 29247</strain>
    </source>
</reference>
<accession>A0ABW4KLM8</accession>
<evidence type="ECO:0000256" key="2">
    <source>
        <dbReference type="ARBA" id="ARBA00022643"/>
    </source>
</evidence>
<gene>
    <name evidence="6" type="ORF">ACFSF0_00295</name>
</gene>
<keyword evidence="1" id="KW-0285">Flavoprotein</keyword>
<dbReference type="GO" id="GO:0035527">
    <property type="term" value="F:3-hydroxypropionate dehydrogenase (NADP+) activity"/>
    <property type="evidence" value="ECO:0007669"/>
    <property type="project" value="UniProtKB-EC"/>
</dbReference>
<dbReference type="Gene3D" id="3.40.109.10">
    <property type="entry name" value="NADH Oxidase"/>
    <property type="match status" value="1"/>
</dbReference>
<name>A0ABW4KLM8_9BURK</name>
<evidence type="ECO:0000256" key="1">
    <source>
        <dbReference type="ARBA" id="ARBA00022630"/>
    </source>
</evidence>
<feature type="domain" description="Nitroreductase" evidence="5">
    <location>
        <begin position="26"/>
        <end position="182"/>
    </location>
</feature>
<dbReference type="PANTHER" id="PTHR43543">
    <property type="entry name" value="MALONIC SEMIALDEHYDE REDUCTASE RUTE-RELATED"/>
    <property type="match status" value="1"/>
</dbReference>
<sequence>MDMTSPTAPRFPLSDAALRQLFLDARTVNGFLDEPVPQALLEQVYALACMGPTSMNCQPARFVMLTTRAARERLEPLLMPGNRAKTVAAPVCVIVATDSRFYEHIPEIWHDASARDSLAADPALCEAMAARSSTLGGAYLMLAARSLGLDCGPMSGFDADAVNAEFFPDGRWRANFLVNLGYGDPASVYPRNPRLPFATACRVL</sequence>
<evidence type="ECO:0000313" key="6">
    <source>
        <dbReference type="EMBL" id="MFD1709037.1"/>
    </source>
</evidence>
<dbReference type="InterPro" id="IPR029479">
    <property type="entry name" value="Nitroreductase"/>
</dbReference>
<comment type="caution">
    <text evidence="6">The sequence shown here is derived from an EMBL/GenBank/DDBJ whole genome shotgun (WGS) entry which is preliminary data.</text>
</comment>
<dbReference type="CDD" id="cd02148">
    <property type="entry name" value="RutE-like"/>
    <property type="match status" value="1"/>
</dbReference>
<dbReference type="InterPro" id="IPR000415">
    <property type="entry name" value="Nitroreductase-like"/>
</dbReference>
<evidence type="ECO:0000313" key="7">
    <source>
        <dbReference type="Proteomes" id="UP001597304"/>
    </source>
</evidence>
<evidence type="ECO:0000259" key="5">
    <source>
        <dbReference type="Pfam" id="PF00881"/>
    </source>
</evidence>
<dbReference type="SUPFAM" id="SSF55469">
    <property type="entry name" value="FMN-dependent nitroreductase-like"/>
    <property type="match status" value="1"/>
</dbReference>
<dbReference type="PANTHER" id="PTHR43543:SF1">
    <property type="entry name" value="MALONIC SEMIALDEHYDE REDUCTASE RUTE-RELATED"/>
    <property type="match status" value="1"/>
</dbReference>
<dbReference type="EC" id="1.1.1.298" evidence="6"/>
<evidence type="ECO:0000256" key="4">
    <source>
        <dbReference type="ARBA" id="ARBA00023002"/>
    </source>
</evidence>